<feature type="domain" description="Palmitoyltransferase DHHC" evidence="14">
    <location>
        <begin position="156"/>
        <end position="221"/>
    </location>
</feature>
<dbReference type="SMART" id="SM01153">
    <property type="entry name" value="DUF1693"/>
    <property type="match status" value="1"/>
</dbReference>
<dbReference type="KEGG" id="tng:GSTEN00018334G001"/>
<accession>Q4SH44</accession>
<evidence type="ECO:0000256" key="2">
    <source>
        <dbReference type="ARBA" id="ARBA00004141"/>
    </source>
</evidence>
<dbReference type="Pfam" id="PF07984">
    <property type="entry name" value="NTP_transf_7"/>
    <property type="match status" value="1"/>
</dbReference>
<dbReference type="PANTHER" id="PTHR12974:SF46">
    <property type="entry name" value="TERMINAL NUCLEOTIDYLTRANSFERASE 5B"/>
    <property type="match status" value="1"/>
</dbReference>
<comment type="catalytic activity">
    <reaction evidence="12">
        <text>L-cysteinyl-[protein] + hexadecanoyl-CoA = S-hexadecanoyl-L-cysteinyl-[protein] + CoA</text>
        <dbReference type="Rhea" id="RHEA:36683"/>
        <dbReference type="Rhea" id="RHEA-COMP:10131"/>
        <dbReference type="Rhea" id="RHEA-COMP:11032"/>
        <dbReference type="ChEBI" id="CHEBI:29950"/>
        <dbReference type="ChEBI" id="CHEBI:57287"/>
        <dbReference type="ChEBI" id="CHEBI:57379"/>
        <dbReference type="ChEBI" id="CHEBI:74151"/>
        <dbReference type="EC" id="2.3.1.225"/>
    </reaction>
</comment>
<keyword evidence="12" id="KW-0012">Acyltransferase</keyword>
<name>Q4SH44_TETNG</name>
<dbReference type="EMBL" id="CAAE01014587">
    <property type="protein sequence ID" value="CAG00038.1"/>
    <property type="molecule type" value="Genomic_DNA"/>
</dbReference>
<evidence type="ECO:0000256" key="4">
    <source>
        <dbReference type="ARBA" id="ARBA00007631"/>
    </source>
</evidence>
<feature type="compositionally biased region" description="Low complexity" evidence="13">
    <location>
        <begin position="353"/>
        <end position="367"/>
    </location>
</feature>
<evidence type="ECO:0000256" key="7">
    <source>
        <dbReference type="ARBA" id="ARBA00022692"/>
    </source>
</evidence>
<dbReference type="GO" id="GO:0003723">
    <property type="term" value="F:RNA binding"/>
    <property type="evidence" value="ECO:0007669"/>
    <property type="project" value="TreeGrafter"/>
</dbReference>
<dbReference type="GO" id="GO:0005634">
    <property type="term" value="C:nucleus"/>
    <property type="evidence" value="ECO:0007669"/>
    <property type="project" value="UniProtKB-SubCell"/>
</dbReference>
<evidence type="ECO:0000256" key="12">
    <source>
        <dbReference type="RuleBase" id="RU079119"/>
    </source>
</evidence>
<dbReference type="GO" id="GO:0016020">
    <property type="term" value="C:membrane"/>
    <property type="evidence" value="ECO:0007669"/>
    <property type="project" value="UniProtKB-SubCell"/>
</dbReference>
<dbReference type="OrthoDB" id="4096362at2759"/>
<sequence>MKNCEYQQIDPRALSVSPSSAESHPGKTPPRPRRKWEVFPGKNRFFCDGRLILSRQSGVLPMTLVLIVVTCGLFFTFDCPFLVKHLTVFIPVIGGVLFVFVMASLLRTSFTDPGILPRATADEAADIEKQIDTSGSSSYRPPPRTKEVLINQQVVKLKYCFTCKTFRPPRTSHCSLCDNCVERFDHHCPWVGNCVGKRNYRFFYSFIVSLSFLTSFIFGCVIAHLTLRFHTYLVASNLTTNEDIKGSWSSKRAGEEHGNPYSYNSIITNCCATLCGPMPPSLIDRRGWLSLEEPIPAASTLEMELPTFAEKNDAEMCAQSTKGVLERAVHSLDFHKLCLPGSPKTTPMGLEGSGSAALSPEPSASAGCAQEPSLRSVVAPCPRFSRGNQRDSLHSVNPAFRLASPSPSLSRAGFVLEDAPEWVDGWTIPGMEPAFSSAWLCSAEIRGLEICYQANELAQYPRAQATTSRVSVTTATGSKPAGLSETSSLQNPRDEYKWRLLERPIGTLTGFYGAQAEAPPHRAVVRARLEERGVCVKDVRLNGSAASHVLHQDTGLGYKDLDLIFGVSLKDDQAFRLVKDVVLDCLYDFLPAGVSRERITALTLKEAYVQKLVKVCNDTDRWSLISLSNNTGKNVELKFVDSLRRQFEFSVDSFQICLDSLLLFDRCSETPMSESFHPTVVGESMYGDFGEAMDHLCMRTIATRSPEEIRGGGLLKYCHLLVRGFRPSSEADMKQMQRYMCSRFFIDFSDIGEQQRKLEAYLQNHFAGMEHKRYECLMTLYQVVNESTVCLMGHERRQTLSLISMLALRVLAEQNAIPTVTNVTCYYQPAPYVQDINFSNYYIAHVQPTQCNSSYQTWLPCS</sequence>
<reference evidence="15" key="2">
    <citation type="submission" date="2004-02" db="EMBL/GenBank/DDBJ databases">
        <authorList>
            <consortium name="Genoscope"/>
            <consortium name="Whitehead Institute Centre for Genome Research"/>
        </authorList>
    </citation>
    <scope>NUCLEOTIDE SEQUENCE</scope>
</reference>
<evidence type="ECO:0000313" key="15">
    <source>
        <dbReference type="EMBL" id="CAG00038.1"/>
    </source>
</evidence>
<evidence type="ECO:0000256" key="5">
    <source>
        <dbReference type="ARBA" id="ARBA00022490"/>
    </source>
</evidence>
<proteinExistence type="inferred from homology"/>
<reference evidence="15" key="1">
    <citation type="journal article" date="2004" name="Nature">
        <title>Genome duplication in the teleost fish Tetraodon nigroviridis reveals the early vertebrate proto-karyotype.</title>
        <authorList>
            <person name="Jaillon O."/>
            <person name="Aury J.-M."/>
            <person name="Brunet F."/>
            <person name="Petit J.-L."/>
            <person name="Stange-Thomann N."/>
            <person name="Mauceli E."/>
            <person name="Bouneau L."/>
            <person name="Fischer C."/>
            <person name="Ozouf-Costaz C."/>
            <person name="Bernot A."/>
            <person name="Nicaud S."/>
            <person name="Jaffe D."/>
            <person name="Fisher S."/>
            <person name="Lutfalla G."/>
            <person name="Dossat C."/>
            <person name="Segurens B."/>
            <person name="Dasilva C."/>
            <person name="Salanoubat M."/>
            <person name="Levy M."/>
            <person name="Boudet N."/>
            <person name="Castellano S."/>
            <person name="Anthouard V."/>
            <person name="Jubin C."/>
            <person name="Castelli V."/>
            <person name="Katinka M."/>
            <person name="Vacherie B."/>
            <person name="Biemont C."/>
            <person name="Skalli Z."/>
            <person name="Cattolico L."/>
            <person name="Poulain J."/>
            <person name="De Berardinis V."/>
            <person name="Cruaud C."/>
            <person name="Duprat S."/>
            <person name="Brottier P."/>
            <person name="Coutanceau J.-P."/>
            <person name="Gouzy J."/>
            <person name="Parra G."/>
            <person name="Lardier G."/>
            <person name="Chapple C."/>
            <person name="McKernan K.J."/>
            <person name="McEwan P."/>
            <person name="Bosak S."/>
            <person name="Kellis M."/>
            <person name="Volff J.-N."/>
            <person name="Guigo R."/>
            <person name="Zody M.C."/>
            <person name="Mesirov J."/>
            <person name="Lindblad-Toh K."/>
            <person name="Birren B."/>
            <person name="Nusbaum C."/>
            <person name="Kahn D."/>
            <person name="Robinson-Rechavi M."/>
            <person name="Laudet V."/>
            <person name="Schachter V."/>
            <person name="Quetier F."/>
            <person name="Saurin W."/>
            <person name="Scarpelli C."/>
            <person name="Wincker P."/>
            <person name="Lander E.S."/>
            <person name="Weissenbach J."/>
            <person name="Roest Crollius H."/>
        </authorList>
    </citation>
    <scope>NUCLEOTIDE SEQUENCE [LARGE SCALE GENOMIC DNA]</scope>
</reference>
<evidence type="ECO:0000256" key="1">
    <source>
        <dbReference type="ARBA" id="ARBA00004123"/>
    </source>
</evidence>
<dbReference type="GO" id="GO:0005737">
    <property type="term" value="C:cytoplasm"/>
    <property type="evidence" value="ECO:0007669"/>
    <property type="project" value="UniProtKB-SubCell"/>
</dbReference>
<comment type="subcellular location">
    <subcellularLocation>
        <location evidence="3">Cytoplasm</location>
    </subcellularLocation>
    <subcellularLocation>
        <location evidence="2">Membrane</location>
        <topology evidence="2">Multi-pass membrane protein</topology>
    </subcellularLocation>
    <subcellularLocation>
        <location evidence="1">Nucleus</location>
    </subcellularLocation>
</comment>
<dbReference type="AlphaFoldDB" id="Q4SH44"/>
<keyword evidence="10" id="KW-0539">Nucleus</keyword>
<feature type="transmembrane region" description="Helical" evidence="12">
    <location>
        <begin position="83"/>
        <end position="106"/>
    </location>
</feature>
<feature type="transmembrane region" description="Helical" evidence="12">
    <location>
        <begin position="202"/>
        <end position="227"/>
    </location>
</feature>
<organism evidence="15">
    <name type="scientific">Tetraodon nigroviridis</name>
    <name type="common">Spotted green pufferfish</name>
    <name type="synonym">Chelonodon nigroviridis</name>
    <dbReference type="NCBI Taxonomy" id="99883"/>
    <lineage>
        <taxon>Eukaryota</taxon>
        <taxon>Metazoa</taxon>
        <taxon>Chordata</taxon>
        <taxon>Craniata</taxon>
        <taxon>Vertebrata</taxon>
        <taxon>Euteleostomi</taxon>
        <taxon>Actinopterygii</taxon>
        <taxon>Neopterygii</taxon>
        <taxon>Teleostei</taxon>
        <taxon>Neoteleostei</taxon>
        <taxon>Acanthomorphata</taxon>
        <taxon>Eupercaria</taxon>
        <taxon>Tetraodontiformes</taxon>
        <taxon>Tetradontoidea</taxon>
        <taxon>Tetraodontidae</taxon>
        <taxon>Tetraodon</taxon>
    </lineage>
</organism>
<feature type="region of interest" description="Disordered" evidence="13">
    <location>
        <begin position="1"/>
        <end position="34"/>
    </location>
</feature>
<evidence type="ECO:0000256" key="13">
    <source>
        <dbReference type="SAM" id="MobiDB-lite"/>
    </source>
</evidence>
<dbReference type="Pfam" id="PF01529">
    <property type="entry name" value="DHHC"/>
    <property type="match status" value="1"/>
</dbReference>
<keyword evidence="5" id="KW-0963">Cytoplasm</keyword>
<dbReference type="GO" id="GO:0019706">
    <property type="term" value="F:protein-cysteine S-palmitoyltransferase activity"/>
    <property type="evidence" value="ECO:0007669"/>
    <property type="project" value="UniProtKB-EC"/>
</dbReference>
<comment type="similarity">
    <text evidence="12">Belongs to the DHHC palmitoyltransferase family.</text>
</comment>
<dbReference type="PANTHER" id="PTHR12974">
    <property type="entry name" value="PRION-LIKE- Q/N-RICH -DOMAIN-BEARING PROTEIN PROTEIN 44"/>
    <property type="match status" value="1"/>
</dbReference>
<keyword evidence="8 12" id="KW-1133">Transmembrane helix</keyword>
<keyword evidence="6 12" id="KW-0808">Transferase</keyword>
<gene>
    <name evidence="15" type="ORF">GSTENG00018334001</name>
</gene>
<evidence type="ECO:0000256" key="10">
    <source>
        <dbReference type="ARBA" id="ARBA00023242"/>
    </source>
</evidence>
<dbReference type="InterPro" id="IPR001594">
    <property type="entry name" value="Palmitoyltrfase_DHHC"/>
</dbReference>
<evidence type="ECO:0000256" key="9">
    <source>
        <dbReference type="ARBA" id="ARBA00023136"/>
    </source>
</evidence>
<dbReference type="EC" id="2.3.1.225" evidence="12"/>
<evidence type="ECO:0000256" key="8">
    <source>
        <dbReference type="ARBA" id="ARBA00022989"/>
    </source>
</evidence>
<comment type="similarity">
    <text evidence="4">Belongs to the TENT family.</text>
</comment>
<evidence type="ECO:0000256" key="3">
    <source>
        <dbReference type="ARBA" id="ARBA00004496"/>
    </source>
</evidence>
<keyword evidence="7 12" id="KW-0812">Transmembrane</keyword>
<protein>
    <recommendedName>
        <fullName evidence="12">Palmitoyltransferase</fullName>
        <ecNumber evidence="12">2.3.1.225</ecNumber>
    </recommendedName>
</protein>
<evidence type="ECO:0000256" key="6">
    <source>
        <dbReference type="ARBA" id="ARBA00022679"/>
    </source>
</evidence>
<feature type="transmembrane region" description="Helical" evidence="12">
    <location>
        <begin position="59"/>
        <end position="77"/>
    </location>
</feature>
<feature type="region of interest" description="Disordered" evidence="13">
    <location>
        <begin position="345"/>
        <end position="371"/>
    </location>
</feature>
<dbReference type="GO" id="GO:0048255">
    <property type="term" value="P:mRNA stabilization"/>
    <property type="evidence" value="ECO:0007669"/>
    <property type="project" value="TreeGrafter"/>
</dbReference>
<evidence type="ECO:0000259" key="14">
    <source>
        <dbReference type="Pfam" id="PF01529"/>
    </source>
</evidence>
<comment type="caution">
    <text evidence="15">The sequence shown here is derived from an EMBL/GenBank/DDBJ whole genome shotgun (WGS) entry which is preliminary data.</text>
</comment>
<comment type="domain">
    <text evidence="12">The DHHC domain is required for palmitoyltransferase activity.</text>
</comment>
<keyword evidence="9 12" id="KW-0472">Membrane</keyword>
<dbReference type="InterPro" id="IPR012937">
    <property type="entry name" value="TET5"/>
</dbReference>
<dbReference type="PROSITE" id="PS50216">
    <property type="entry name" value="DHHC"/>
    <property type="match status" value="1"/>
</dbReference>
<evidence type="ECO:0000256" key="11">
    <source>
        <dbReference type="ARBA" id="ARBA00047933"/>
    </source>
</evidence>
<dbReference type="GO" id="GO:1990817">
    <property type="term" value="F:poly(A) RNA polymerase activity"/>
    <property type="evidence" value="ECO:0007669"/>
    <property type="project" value="UniProtKB-EC"/>
</dbReference>
<comment type="catalytic activity">
    <reaction evidence="11">
        <text>RNA(n) + ATP = RNA(n)-3'-adenine ribonucleotide + diphosphate</text>
        <dbReference type="Rhea" id="RHEA:11332"/>
        <dbReference type="Rhea" id="RHEA-COMP:14527"/>
        <dbReference type="Rhea" id="RHEA-COMP:17347"/>
        <dbReference type="ChEBI" id="CHEBI:30616"/>
        <dbReference type="ChEBI" id="CHEBI:33019"/>
        <dbReference type="ChEBI" id="CHEBI:140395"/>
        <dbReference type="ChEBI" id="CHEBI:173115"/>
        <dbReference type="EC" id="2.7.7.19"/>
    </reaction>
    <physiologicalReaction direction="left-to-right" evidence="11">
        <dbReference type="Rhea" id="RHEA:11333"/>
    </physiologicalReaction>
</comment>